<organism evidence="2 3">
    <name type="scientific">Romanomermis culicivorax</name>
    <name type="common">Nematode worm</name>
    <dbReference type="NCBI Taxonomy" id="13658"/>
    <lineage>
        <taxon>Eukaryota</taxon>
        <taxon>Metazoa</taxon>
        <taxon>Ecdysozoa</taxon>
        <taxon>Nematoda</taxon>
        <taxon>Enoplea</taxon>
        <taxon>Dorylaimia</taxon>
        <taxon>Mermithida</taxon>
        <taxon>Mermithoidea</taxon>
        <taxon>Mermithidae</taxon>
        <taxon>Romanomermis</taxon>
    </lineage>
</organism>
<protein>
    <submittedName>
        <fullName evidence="3">Uncharacterized protein</fullName>
    </submittedName>
</protein>
<evidence type="ECO:0000313" key="3">
    <source>
        <dbReference type="WBParaSite" id="nRc.2.0.1.t05370-RA"/>
    </source>
</evidence>
<accession>A0A915HVJ1</accession>
<sequence>MLILLISPDHHVSRRRDFFRVTERVMSRPTRPRVSEIYEIGATCDGWITKTNVSNDRSTTFSNRCNNGDVPGHNGAFTLCRREKRNEEKEEKQEKKKKKKKKKEEKKEDMVISNVLLLSTPT</sequence>
<reference evidence="3" key="1">
    <citation type="submission" date="2022-11" db="UniProtKB">
        <authorList>
            <consortium name="WormBaseParasite"/>
        </authorList>
    </citation>
    <scope>IDENTIFICATION</scope>
</reference>
<feature type="region of interest" description="Disordered" evidence="1">
    <location>
        <begin position="67"/>
        <end position="122"/>
    </location>
</feature>
<dbReference type="Proteomes" id="UP000887565">
    <property type="component" value="Unplaced"/>
</dbReference>
<name>A0A915HVJ1_ROMCU</name>
<dbReference type="WBParaSite" id="nRc.2.0.1.t05370-RA">
    <property type="protein sequence ID" value="nRc.2.0.1.t05370-RA"/>
    <property type="gene ID" value="nRc.2.0.1.g05370"/>
</dbReference>
<keyword evidence="2" id="KW-1185">Reference proteome</keyword>
<evidence type="ECO:0000313" key="2">
    <source>
        <dbReference type="Proteomes" id="UP000887565"/>
    </source>
</evidence>
<feature type="compositionally biased region" description="Basic residues" evidence="1">
    <location>
        <begin position="95"/>
        <end position="104"/>
    </location>
</feature>
<proteinExistence type="predicted"/>
<feature type="compositionally biased region" description="Basic and acidic residues" evidence="1">
    <location>
        <begin position="80"/>
        <end position="94"/>
    </location>
</feature>
<dbReference type="AlphaFoldDB" id="A0A915HVJ1"/>
<evidence type="ECO:0000256" key="1">
    <source>
        <dbReference type="SAM" id="MobiDB-lite"/>
    </source>
</evidence>